<evidence type="ECO:0000313" key="5">
    <source>
        <dbReference type="Proteomes" id="UP000317835"/>
    </source>
</evidence>
<dbReference type="InterPro" id="IPR029063">
    <property type="entry name" value="SAM-dependent_MTases_sf"/>
</dbReference>
<feature type="transmembrane region" description="Helical" evidence="3">
    <location>
        <begin position="241"/>
        <end position="261"/>
    </location>
</feature>
<feature type="transmembrane region" description="Helical" evidence="3">
    <location>
        <begin position="396"/>
        <end position="422"/>
    </location>
</feature>
<feature type="compositionally biased region" description="Acidic residues" evidence="2">
    <location>
        <begin position="1095"/>
        <end position="1105"/>
    </location>
</feature>
<organism evidence="4 5">
    <name type="scientific">Tautonia plasticadhaerens</name>
    <dbReference type="NCBI Taxonomy" id="2527974"/>
    <lineage>
        <taxon>Bacteria</taxon>
        <taxon>Pseudomonadati</taxon>
        <taxon>Planctomycetota</taxon>
        <taxon>Planctomycetia</taxon>
        <taxon>Isosphaerales</taxon>
        <taxon>Isosphaeraceae</taxon>
        <taxon>Tautonia</taxon>
    </lineage>
</organism>
<reference evidence="4 5" key="1">
    <citation type="submission" date="2019-02" db="EMBL/GenBank/DDBJ databases">
        <title>Deep-cultivation of Planctomycetes and their phenomic and genomic characterization uncovers novel biology.</title>
        <authorList>
            <person name="Wiegand S."/>
            <person name="Jogler M."/>
            <person name="Boedeker C."/>
            <person name="Pinto D."/>
            <person name="Vollmers J."/>
            <person name="Rivas-Marin E."/>
            <person name="Kohn T."/>
            <person name="Peeters S.H."/>
            <person name="Heuer A."/>
            <person name="Rast P."/>
            <person name="Oberbeckmann S."/>
            <person name="Bunk B."/>
            <person name="Jeske O."/>
            <person name="Meyerdierks A."/>
            <person name="Storesund J.E."/>
            <person name="Kallscheuer N."/>
            <person name="Luecker S."/>
            <person name="Lage O.M."/>
            <person name="Pohl T."/>
            <person name="Merkel B.J."/>
            <person name="Hornburger P."/>
            <person name="Mueller R.-W."/>
            <person name="Bruemmer F."/>
            <person name="Labrenz M."/>
            <person name="Spormann A.M."/>
            <person name="Op den Camp H."/>
            <person name="Overmann J."/>
            <person name="Amann R."/>
            <person name="Jetten M.S.M."/>
            <person name="Mascher T."/>
            <person name="Medema M.H."/>
            <person name="Devos D.P."/>
            <person name="Kaster A.-K."/>
            <person name="Ovreas L."/>
            <person name="Rohde M."/>
            <person name="Galperin M.Y."/>
            <person name="Jogler C."/>
        </authorList>
    </citation>
    <scope>NUCLEOTIDE SEQUENCE [LARGE SCALE GENOMIC DNA]</scope>
    <source>
        <strain evidence="4 5">ElP</strain>
    </source>
</reference>
<evidence type="ECO:0000256" key="3">
    <source>
        <dbReference type="SAM" id="Phobius"/>
    </source>
</evidence>
<evidence type="ECO:0000256" key="1">
    <source>
        <dbReference type="ARBA" id="ARBA00023115"/>
    </source>
</evidence>
<evidence type="ECO:0000313" key="4">
    <source>
        <dbReference type="EMBL" id="QDV36793.1"/>
    </source>
</evidence>
<feature type="transmembrane region" description="Helical" evidence="3">
    <location>
        <begin position="287"/>
        <end position="305"/>
    </location>
</feature>
<dbReference type="EMBL" id="CP036426">
    <property type="protein sequence ID" value="QDV36793.1"/>
    <property type="molecule type" value="Genomic_DNA"/>
</dbReference>
<gene>
    <name evidence="4" type="ORF">ElP_47220</name>
</gene>
<dbReference type="Proteomes" id="UP000317835">
    <property type="component" value="Chromosome"/>
</dbReference>
<dbReference type="GO" id="GO:0006596">
    <property type="term" value="P:polyamine biosynthetic process"/>
    <property type="evidence" value="ECO:0007669"/>
    <property type="project" value="UniProtKB-KW"/>
</dbReference>
<feature type="transmembrane region" description="Helical" evidence="3">
    <location>
        <begin position="114"/>
        <end position="141"/>
    </location>
</feature>
<feature type="transmembrane region" description="Helical" evidence="3">
    <location>
        <begin position="43"/>
        <end position="64"/>
    </location>
</feature>
<sequence>MSTTGRTLARSLPYALAFFASLCIMTLELVASRLVARHVGASLHVWTSVIGVVLGGICLGNFLGGRLADRTDARRAIGPLFALGAALTLGSLWVNAVVGETPGLDAMPWSLRTLLVVSLDFLVPATVLGLIGPVVATVAVEQAKKTGSAIGDVYFWGAIGSIVGTFLAGFVLMYQAPTSVIVTVVAAALLVPAAGLLDARLGGLVALLGAVCLGAGSVSTIDRALPGLPFEVGSTASNPLVLAGHGLAAVAGLVGLARLWAARRPRASSPPGGTRADDGRPTRLSDLAALAFLISLAFMTLEMVAGRMATRHLGSSIFGWTSIIGVMLGGLSLGNLIGGKLADRISGEKQASWLFLAASAMVLLILFLETPPAFLGEEWAGASVLSYTPMLTGMPWSLRVLAVVALVFFLPSITMGTVSPVVTKLAIDRLRRVDRTGTAIGSVYAWGMVGSIAGTFLAGFLLIDVLGTKGLILGISTAMALAATGLGGIGHAAWAGIPLGLTFIALAPLPALQRQGVAWGVRNVRGDPGTESGIAHLDESNYYYIKVESEVMDLPSPGTEASSGEADAPPDALKRTLVLDNLIHGYFVLGHPEHIEYDYEFIYAQVARRVAEQKAERLGIDDPTRVPLRALFLGGGSYTFPRYLQHAFPNAECDVAEIDPAVTEANHVALGLPRDTPIRTHWGDARQFVERAQGGEPYDLVFGDAFNDFSVPWHLTTREFNELIAGLLDEHGAYLINIIDVYRADDVAVEEAAEEAQIEAVAAVFREAGNDADSADSIARGLRTAWNGDGLGLRPSAIAEAVSGTLAGVESRDAGPIAAALRRRIAELEDRFRGGPEELARLSQETLERAQSQRDQAAASEALAETLELKKARAATAILRDGGLGGESEEVAEAIADVWYGDPDVVAGLLEVAAPQSDADGMAERIDASFRELESDLRESPSLLSFRLVHPMGKEAKATGSRDPRALTSQGIAGTLREVGVRRGVDDYASAVSTEIKEREIRGDLEDLARRAARAATDLGSDPDRLARDAARGVAEARGLGAFIGSWTGTAGQTFREVEVFGTDAPGAGFRETFVVVASEAPIDLADLGRRPDDPTFEQDGEPFEPDPYPSEDRAALRLRSRGITLTDDYAPVENLLAPVAATRATD</sequence>
<keyword evidence="3" id="KW-0472">Membrane</keyword>
<feature type="transmembrane region" description="Helical" evidence="3">
    <location>
        <begin position="76"/>
        <end position="94"/>
    </location>
</feature>
<protein>
    <submittedName>
        <fullName evidence="4">Spermidine synthase</fullName>
    </submittedName>
</protein>
<keyword evidence="5" id="KW-1185">Reference proteome</keyword>
<dbReference type="GO" id="GO:0010487">
    <property type="term" value="F:thermospermine synthase activity"/>
    <property type="evidence" value="ECO:0007669"/>
    <property type="project" value="TreeGrafter"/>
</dbReference>
<keyword evidence="3" id="KW-1133">Transmembrane helix</keyword>
<dbReference type="AlphaFoldDB" id="A0A518H7H5"/>
<dbReference type="PANTHER" id="PTHR43317:SF1">
    <property type="entry name" value="THERMOSPERMINE SYNTHASE ACAULIS5"/>
    <property type="match status" value="1"/>
</dbReference>
<dbReference type="KEGG" id="tpla:ElP_47220"/>
<keyword evidence="1" id="KW-0620">Polyamine biosynthesis</keyword>
<feature type="region of interest" description="Disordered" evidence="2">
    <location>
        <begin position="1086"/>
        <end position="1112"/>
    </location>
</feature>
<keyword evidence="3" id="KW-0812">Transmembrane</keyword>
<feature type="transmembrane region" description="Helical" evidence="3">
    <location>
        <begin position="12"/>
        <end position="31"/>
    </location>
</feature>
<accession>A0A518H7H5</accession>
<dbReference type="PANTHER" id="PTHR43317">
    <property type="entry name" value="THERMOSPERMINE SYNTHASE ACAULIS5"/>
    <property type="match status" value="1"/>
</dbReference>
<dbReference type="CDD" id="cd06174">
    <property type="entry name" value="MFS"/>
    <property type="match status" value="1"/>
</dbReference>
<feature type="transmembrane region" description="Helical" evidence="3">
    <location>
        <begin position="180"/>
        <end position="197"/>
    </location>
</feature>
<evidence type="ECO:0000256" key="2">
    <source>
        <dbReference type="SAM" id="MobiDB-lite"/>
    </source>
</evidence>
<dbReference type="OrthoDB" id="9761985at2"/>
<dbReference type="SUPFAM" id="SSF103473">
    <property type="entry name" value="MFS general substrate transporter"/>
    <property type="match status" value="1"/>
</dbReference>
<dbReference type="NCBIfam" id="NF037959">
    <property type="entry name" value="MFS_SpdSyn"/>
    <property type="match status" value="2"/>
</dbReference>
<dbReference type="Gene3D" id="3.40.50.150">
    <property type="entry name" value="Vaccinia Virus protein VP39"/>
    <property type="match status" value="1"/>
</dbReference>
<dbReference type="InterPro" id="IPR036259">
    <property type="entry name" value="MFS_trans_sf"/>
</dbReference>
<name>A0A518H7H5_9BACT</name>
<dbReference type="SUPFAM" id="SSF53335">
    <property type="entry name" value="S-adenosyl-L-methionine-dependent methyltransferases"/>
    <property type="match status" value="1"/>
</dbReference>
<feature type="transmembrane region" description="Helical" evidence="3">
    <location>
        <begin position="317"/>
        <end position="339"/>
    </location>
</feature>
<dbReference type="RefSeq" id="WP_145273639.1">
    <property type="nucleotide sequence ID" value="NZ_CP036426.1"/>
</dbReference>
<feature type="transmembrane region" description="Helical" evidence="3">
    <location>
        <begin position="351"/>
        <end position="368"/>
    </location>
</feature>
<proteinExistence type="predicted"/>
<feature type="transmembrane region" description="Helical" evidence="3">
    <location>
        <begin position="153"/>
        <end position="174"/>
    </location>
</feature>
<feature type="transmembrane region" description="Helical" evidence="3">
    <location>
        <begin position="204"/>
        <end position="221"/>
    </location>
</feature>
<dbReference type="Gene3D" id="1.20.1250.20">
    <property type="entry name" value="MFS general substrate transporter like domains"/>
    <property type="match status" value="2"/>
</dbReference>
<feature type="transmembrane region" description="Helical" evidence="3">
    <location>
        <begin position="443"/>
        <end position="463"/>
    </location>
</feature>